<dbReference type="PANTHER" id="PTHR34408">
    <property type="entry name" value="FAMILY PROTEIN, PUTATIVE-RELATED"/>
    <property type="match status" value="1"/>
</dbReference>
<dbReference type="Proteomes" id="UP000275436">
    <property type="component" value="Unassembled WGS sequence"/>
</dbReference>
<organism evidence="3 5">
    <name type="scientific">Mesorhizobium japonicum</name>
    <dbReference type="NCBI Taxonomy" id="2066070"/>
    <lineage>
        <taxon>Bacteria</taxon>
        <taxon>Pseudomonadati</taxon>
        <taxon>Pseudomonadota</taxon>
        <taxon>Alphaproteobacteria</taxon>
        <taxon>Hyphomicrobiales</taxon>
        <taxon>Phyllobacteriaceae</taxon>
        <taxon>Mesorhizobium</taxon>
    </lineage>
</organism>
<dbReference type="GO" id="GO:0004568">
    <property type="term" value="F:chitinase activity"/>
    <property type="evidence" value="ECO:0007669"/>
    <property type="project" value="InterPro"/>
</dbReference>
<dbReference type="PANTHER" id="PTHR34408:SF1">
    <property type="entry name" value="GLYCOSYL HYDROLASE FAMILY 19 DOMAIN-CONTAINING PROTEIN HI_1415"/>
    <property type="match status" value="1"/>
</dbReference>
<dbReference type="EMBL" id="QKOD01000011">
    <property type="protein sequence ID" value="RNJ42383.1"/>
    <property type="molecule type" value="Genomic_DNA"/>
</dbReference>
<name>A0A3M9X391_9HYPH</name>
<dbReference type="Pfam" id="PF01471">
    <property type="entry name" value="PG_binding_1"/>
    <property type="match status" value="1"/>
</dbReference>
<dbReference type="InterPro" id="IPR023346">
    <property type="entry name" value="Lysozyme-like_dom_sf"/>
</dbReference>
<evidence type="ECO:0000259" key="1">
    <source>
        <dbReference type="Pfam" id="PF00182"/>
    </source>
</evidence>
<evidence type="ECO:0000313" key="5">
    <source>
        <dbReference type="Proteomes" id="UP000275436"/>
    </source>
</evidence>
<dbReference type="InterPro" id="IPR002477">
    <property type="entry name" value="Peptidoglycan-bd-like"/>
</dbReference>
<dbReference type="SUPFAM" id="SSF47090">
    <property type="entry name" value="PGBD-like"/>
    <property type="match status" value="1"/>
</dbReference>
<dbReference type="InterPro" id="IPR036366">
    <property type="entry name" value="PGBDSf"/>
</dbReference>
<dbReference type="Gene3D" id="1.10.101.10">
    <property type="entry name" value="PGBD-like superfamily/PGBD"/>
    <property type="match status" value="1"/>
</dbReference>
<dbReference type="SUPFAM" id="SSF53955">
    <property type="entry name" value="Lysozyme-like"/>
    <property type="match status" value="1"/>
</dbReference>
<accession>A0A3M9X391</accession>
<evidence type="ECO:0000313" key="4">
    <source>
        <dbReference type="EMBL" id="RNJ42402.1"/>
    </source>
</evidence>
<dbReference type="GO" id="GO:0006032">
    <property type="term" value="P:chitin catabolic process"/>
    <property type="evidence" value="ECO:0007669"/>
    <property type="project" value="InterPro"/>
</dbReference>
<dbReference type="Pfam" id="PF00182">
    <property type="entry name" value="Glyco_hydro_19"/>
    <property type="match status" value="1"/>
</dbReference>
<protein>
    <submittedName>
        <fullName evidence="3">Peptidoglycan-binding protein</fullName>
    </submittedName>
</protein>
<reference evidence="3 5" key="1">
    <citation type="journal article" date="2018" name="Mol. Plant Microbe Interact.">
        <title>Taxonomically Different Co-Microsymbionts of a Relict Legume, Oxytropis popoviana, Have Complementary Sets of Symbiotic Genes and Together Increase the Efficiency of Plant Nodulation.</title>
        <authorList>
            <person name="Safronova V."/>
            <person name="Belimov A."/>
            <person name="Sazanova A."/>
            <person name="Chirak E."/>
            <person name="Verkhozina A."/>
            <person name="Kuznetsova I."/>
            <person name="Andronov E."/>
            <person name="Puhalsky J."/>
            <person name="Tikhonovich I."/>
        </authorList>
    </citation>
    <scope>NUCLEOTIDE SEQUENCE [LARGE SCALE GENOMIC DNA]</scope>
    <source>
        <strain evidence="3 5">Opo-235</strain>
    </source>
</reference>
<dbReference type="InterPro" id="IPR036365">
    <property type="entry name" value="PGBD-like_sf"/>
</dbReference>
<comment type="caution">
    <text evidence="3">The sequence shown here is derived from an EMBL/GenBank/DDBJ whole genome shotgun (WGS) entry which is preliminary data.</text>
</comment>
<proteinExistence type="predicted"/>
<dbReference type="GO" id="GO:0016998">
    <property type="term" value="P:cell wall macromolecule catabolic process"/>
    <property type="evidence" value="ECO:0007669"/>
    <property type="project" value="InterPro"/>
</dbReference>
<feature type="domain" description="Peptidoglycan binding-like" evidence="2">
    <location>
        <begin position="206"/>
        <end position="260"/>
    </location>
</feature>
<gene>
    <name evidence="3" type="ORF">DNR46_28720</name>
    <name evidence="4" type="ORF">DNR46_28820</name>
</gene>
<dbReference type="InterPro" id="IPR052354">
    <property type="entry name" value="Cell_Wall_Dynamics_Protein"/>
</dbReference>
<dbReference type="AlphaFoldDB" id="A0A3M9X391"/>
<evidence type="ECO:0000259" key="2">
    <source>
        <dbReference type="Pfam" id="PF01471"/>
    </source>
</evidence>
<dbReference type="InterPro" id="IPR000726">
    <property type="entry name" value="Glyco_hydro_19_cat"/>
</dbReference>
<evidence type="ECO:0000313" key="3">
    <source>
        <dbReference type="EMBL" id="RNJ42383.1"/>
    </source>
</evidence>
<feature type="domain" description="Glycoside hydrolase family 19 catalytic" evidence="1">
    <location>
        <begin position="41"/>
        <end position="146"/>
    </location>
</feature>
<dbReference type="Gene3D" id="1.10.530.10">
    <property type="match status" value="1"/>
</dbReference>
<dbReference type="EMBL" id="QKOD01000011">
    <property type="protein sequence ID" value="RNJ42402.1"/>
    <property type="molecule type" value="Genomic_DNA"/>
</dbReference>
<sequence length="261" mass="27543">MITVDSEVLQDIAPNMSGRKGARQKSIIAAIGEILQPTLAGYQIDTRLRVAHFLAQACHESDGFCTTEEYASGAAYEGRTNLGNTQPGDGKRFKGRGLFQLTGRANYVSYGTALDVDLVDNPTLAGGPVMSLKIACEFWKEHKLNRFADTDDLITVTRKINGGLNGIESRRAYLIKAKAALARLAGAAVTTPDAGATPVLQRGSKGEGVAKLQAALRQKGFPIAVDGDFGAATELAVMQFQTSKGLTSDGIVGPATWAALG</sequence>
<reference evidence="3" key="2">
    <citation type="submission" date="2018-06" db="EMBL/GenBank/DDBJ databases">
        <authorList>
            <person name="Safronova V.I."/>
            <person name="Sazanova A.L."/>
            <person name="Chirak E.R."/>
        </authorList>
    </citation>
    <scope>NUCLEOTIDE SEQUENCE</scope>
    <source>
        <strain evidence="3">Opo-235</strain>
    </source>
</reference>